<dbReference type="Pfam" id="PF01425">
    <property type="entry name" value="Amidase"/>
    <property type="match status" value="1"/>
</dbReference>
<keyword evidence="2" id="KW-0378">Hydrolase</keyword>
<dbReference type="EC" id="3.5.1.4" evidence="2"/>
<dbReference type="InterPro" id="IPR023631">
    <property type="entry name" value="Amidase_dom"/>
</dbReference>
<dbReference type="PANTHER" id="PTHR11895">
    <property type="entry name" value="TRANSAMIDASE"/>
    <property type="match status" value="1"/>
</dbReference>
<evidence type="ECO:0000313" key="2">
    <source>
        <dbReference type="EMBL" id="NYS24574.1"/>
    </source>
</evidence>
<dbReference type="GO" id="GO:0004040">
    <property type="term" value="F:amidase activity"/>
    <property type="evidence" value="ECO:0007669"/>
    <property type="project" value="UniProtKB-EC"/>
</dbReference>
<evidence type="ECO:0000259" key="1">
    <source>
        <dbReference type="Pfam" id="PF01425"/>
    </source>
</evidence>
<dbReference type="SUPFAM" id="SSF75304">
    <property type="entry name" value="Amidase signature (AS) enzymes"/>
    <property type="match status" value="1"/>
</dbReference>
<accession>A0A7Z0KXM9</accession>
<dbReference type="NCBIfam" id="NF005686">
    <property type="entry name" value="PRK07486.1"/>
    <property type="match status" value="1"/>
</dbReference>
<dbReference type="EMBL" id="JACBXS010000009">
    <property type="protein sequence ID" value="NYS24574.1"/>
    <property type="molecule type" value="Genomic_DNA"/>
</dbReference>
<dbReference type="InterPro" id="IPR036928">
    <property type="entry name" value="AS_sf"/>
</dbReference>
<dbReference type="PANTHER" id="PTHR11895:SF76">
    <property type="entry name" value="INDOLEACETAMIDE HYDROLASE"/>
    <property type="match status" value="1"/>
</dbReference>
<sequence>MQEVLAGDALEQAALIAGERISAEALMQATLERIGALNPRVNAIVSLRPAEDLLAEARAADAALRAGQRKGWMHGLPLAIKDLEDAAGLPTSKGSPLLAGQVAAADSLMVARMRAAGAIIIGKTNTPEFGLGSHTFNPVHGATGNAWDPARSAGGSSGGAAVALALGMLPVADGSDMMGSLRNPAGWNHVYGMRPSWGRVPDGPGEESFLHPLSTNGPMARSPRDLAALLEVQSGPHPAMPYGLPKERFLNRIATPVAGRRIAWLGDWGGAYPMDPGILDTCAAAMELWPQTGVRVDAVAPPFDPALLWRSWCVLRGFAVAGRLGPLYDAPEKRAQLKPAAIWEVESGRSYSTEDIRAAGLIRSHWYARAAELLSDYDAFALPSAQLWPFDRGVVHPQAIGARATDTYHRWMEVVVPASLIGLPAISLPAGFGAQGLPIGVQIVGRHGDDAGLLQLAQAWHPMRPAADAVPALLQPLAGG</sequence>
<feature type="domain" description="Amidase" evidence="1">
    <location>
        <begin position="26"/>
        <end position="454"/>
    </location>
</feature>
<keyword evidence="3" id="KW-1185">Reference proteome</keyword>
<gene>
    <name evidence="2" type="ORF">HUK65_06175</name>
</gene>
<dbReference type="InterPro" id="IPR000120">
    <property type="entry name" value="Amidase"/>
</dbReference>
<name>A0A7Z0KXM9_9RHOB</name>
<dbReference type="Proteomes" id="UP000529417">
    <property type="component" value="Unassembled WGS sequence"/>
</dbReference>
<dbReference type="AlphaFoldDB" id="A0A7Z0KXM9"/>
<dbReference type="RefSeq" id="WP_179905280.1">
    <property type="nucleotide sequence ID" value="NZ_JACBXS010000009.1"/>
</dbReference>
<dbReference type="Gene3D" id="3.90.1300.10">
    <property type="entry name" value="Amidase signature (AS) domain"/>
    <property type="match status" value="1"/>
</dbReference>
<evidence type="ECO:0000313" key="3">
    <source>
        <dbReference type="Proteomes" id="UP000529417"/>
    </source>
</evidence>
<protein>
    <submittedName>
        <fullName evidence="2">Amidase</fullName>
        <ecNumber evidence="2">3.5.1.4</ecNumber>
    </submittedName>
</protein>
<comment type="caution">
    <text evidence="2">The sequence shown here is derived from an EMBL/GenBank/DDBJ whole genome shotgun (WGS) entry which is preliminary data.</text>
</comment>
<reference evidence="2 3" key="1">
    <citation type="journal article" date="2000" name="Arch. Microbiol.">
        <title>Rhodobaca bogoriensis gen. nov. and sp. nov., an alkaliphilic purple nonsulfur bacterium from African Rift Valley soda lakes.</title>
        <authorList>
            <person name="Milford A.D."/>
            <person name="Achenbach L.A."/>
            <person name="Jung D.O."/>
            <person name="Madigan M.T."/>
        </authorList>
    </citation>
    <scope>NUCLEOTIDE SEQUENCE [LARGE SCALE GENOMIC DNA]</scope>
    <source>
        <strain evidence="2 3">2376</strain>
    </source>
</reference>
<organism evidence="2 3">
    <name type="scientific">Rhabdonatronobacter sediminivivens</name>
    <dbReference type="NCBI Taxonomy" id="2743469"/>
    <lineage>
        <taxon>Bacteria</taxon>
        <taxon>Pseudomonadati</taxon>
        <taxon>Pseudomonadota</taxon>
        <taxon>Alphaproteobacteria</taxon>
        <taxon>Rhodobacterales</taxon>
        <taxon>Paracoccaceae</taxon>
        <taxon>Rhabdonatronobacter</taxon>
    </lineage>
</organism>
<proteinExistence type="predicted"/>